<dbReference type="AlphaFoldDB" id="A0A3M7S610"/>
<name>A0A3M7S610_BRAPC</name>
<keyword evidence="2" id="KW-1185">Reference proteome</keyword>
<feature type="non-terminal residue" evidence="1">
    <location>
        <position position="1"/>
    </location>
</feature>
<proteinExistence type="predicted"/>
<dbReference type="Proteomes" id="UP000276133">
    <property type="component" value="Unassembled WGS sequence"/>
</dbReference>
<reference evidence="1 2" key="1">
    <citation type="journal article" date="2018" name="Sci. Rep.">
        <title>Genomic signatures of local adaptation to the degree of environmental predictability in rotifers.</title>
        <authorList>
            <person name="Franch-Gras L."/>
            <person name="Hahn C."/>
            <person name="Garcia-Roger E.M."/>
            <person name="Carmona M.J."/>
            <person name="Serra M."/>
            <person name="Gomez A."/>
        </authorList>
    </citation>
    <scope>NUCLEOTIDE SEQUENCE [LARGE SCALE GENOMIC DNA]</scope>
    <source>
        <strain evidence="1">HYR1</strain>
    </source>
</reference>
<evidence type="ECO:0000313" key="1">
    <source>
        <dbReference type="EMBL" id="RNA31085.1"/>
    </source>
</evidence>
<accession>A0A3M7S610</accession>
<sequence>ECLQFFPYFREDKEARLFNNLNGLRLCFNPKKITFCFEDNPQAVNNEKQKEEKKIFQDQQYIRSIGYEIKEKEI</sequence>
<organism evidence="1 2">
    <name type="scientific">Brachionus plicatilis</name>
    <name type="common">Marine rotifer</name>
    <name type="synonym">Brachionus muelleri</name>
    <dbReference type="NCBI Taxonomy" id="10195"/>
    <lineage>
        <taxon>Eukaryota</taxon>
        <taxon>Metazoa</taxon>
        <taxon>Spiralia</taxon>
        <taxon>Gnathifera</taxon>
        <taxon>Rotifera</taxon>
        <taxon>Eurotatoria</taxon>
        <taxon>Monogononta</taxon>
        <taxon>Pseudotrocha</taxon>
        <taxon>Ploima</taxon>
        <taxon>Brachionidae</taxon>
        <taxon>Brachionus</taxon>
    </lineage>
</organism>
<evidence type="ECO:0000313" key="2">
    <source>
        <dbReference type="Proteomes" id="UP000276133"/>
    </source>
</evidence>
<gene>
    <name evidence="1" type="ORF">BpHYR1_010003</name>
</gene>
<protein>
    <submittedName>
        <fullName evidence="1">Uncharacterized protein</fullName>
    </submittedName>
</protein>
<dbReference type="EMBL" id="REGN01001990">
    <property type="protein sequence ID" value="RNA31085.1"/>
    <property type="molecule type" value="Genomic_DNA"/>
</dbReference>
<comment type="caution">
    <text evidence="1">The sequence shown here is derived from an EMBL/GenBank/DDBJ whole genome shotgun (WGS) entry which is preliminary data.</text>
</comment>